<evidence type="ECO:0000313" key="1">
    <source>
        <dbReference type="EMBL" id="GFH19463.1"/>
    </source>
</evidence>
<evidence type="ECO:0000313" key="2">
    <source>
        <dbReference type="Proteomes" id="UP000485058"/>
    </source>
</evidence>
<protein>
    <submittedName>
        <fullName evidence="1">Uncharacterized protein</fullName>
    </submittedName>
</protein>
<sequence>MHSRYFRVGMEQQDRELCYKLAELVKDVKVPKGEPEPQPLTMQRVLTASLPAQSSRRLPLTW</sequence>
<reference evidence="1 2" key="1">
    <citation type="submission" date="2020-02" db="EMBL/GenBank/DDBJ databases">
        <title>Draft genome sequence of Haematococcus lacustris strain NIES-144.</title>
        <authorList>
            <person name="Morimoto D."/>
            <person name="Nakagawa S."/>
            <person name="Yoshida T."/>
            <person name="Sawayama S."/>
        </authorList>
    </citation>
    <scope>NUCLEOTIDE SEQUENCE [LARGE SCALE GENOMIC DNA]</scope>
    <source>
        <strain evidence="1 2">NIES-144</strain>
    </source>
</reference>
<proteinExistence type="predicted"/>
<organism evidence="1 2">
    <name type="scientific">Haematococcus lacustris</name>
    <name type="common">Green alga</name>
    <name type="synonym">Haematococcus pluvialis</name>
    <dbReference type="NCBI Taxonomy" id="44745"/>
    <lineage>
        <taxon>Eukaryota</taxon>
        <taxon>Viridiplantae</taxon>
        <taxon>Chlorophyta</taxon>
        <taxon>core chlorophytes</taxon>
        <taxon>Chlorophyceae</taxon>
        <taxon>CS clade</taxon>
        <taxon>Chlamydomonadales</taxon>
        <taxon>Haematococcaceae</taxon>
        <taxon>Haematococcus</taxon>
    </lineage>
</organism>
<feature type="non-terminal residue" evidence="1">
    <location>
        <position position="1"/>
    </location>
</feature>
<gene>
    <name evidence="1" type="ORF">HaLaN_16410</name>
</gene>
<keyword evidence="2" id="KW-1185">Reference proteome</keyword>
<comment type="caution">
    <text evidence="1">The sequence shown here is derived from an EMBL/GenBank/DDBJ whole genome shotgun (WGS) entry which is preliminary data.</text>
</comment>
<name>A0A699Z9Z9_HAELA</name>
<dbReference type="EMBL" id="BLLF01001467">
    <property type="protein sequence ID" value="GFH19463.1"/>
    <property type="molecule type" value="Genomic_DNA"/>
</dbReference>
<accession>A0A699Z9Z9</accession>
<dbReference type="AlphaFoldDB" id="A0A699Z9Z9"/>
<dbReference type="Proteomes" id="UP000485058">
    <property type="component" value="Unassembled WGS sequence"/>
</dbReference>